<organism evidence="2 3">
    <name type="scientific">Glossina brevipalpis</name>
    <dbReference type="NCBI Taxonomy" id="37001"/>
    <lineage>
        <taxon>Eukaryota</taxon>
        <taxon>Metazoa</taxon>
        <taxon>Ecdysozoa</taxon>
        <taxon>Arthropoda</taxon>
        <taxon>Hexapoda</taxon>
        <taxon>Insecta</taxon>
        <taxon>Pterygota</taxon>
        <taxon>Neoptera</taxon>
        <taxon>Endopterygota</taxon>
        <taxon>Diptera</taxon>
        <taxon>Brachycera</taxon>
        <taxon>Muscomorpha</taxon>
        <taxon>Hippoboscoidea</taxon>
        <taxon>Glossinidae</taxon>
        <taxon>Glossina</taxon>
    </lineage>
</organism>
<keyword evidence="1" id="KW-0472">Membrane</keyword>
<reference evidence="2" key="2">
    <citation type="submission" date="2020-05" db="UniProtKB">
        <authorList>
            <consortium name="EnsemblMetazoa"/>
        </authorList>
    </citation>
    <scope>IDENTIFICATION</scope>
    <source>
        <strain evidence="2">IAEA</strain>
    </source>
</reference>
<accession>A0A1A9W2Y7</accession>
<keyword evidence="1" id="KW-0812">Transmembrane</keyword>
<dbReference type="EnsemblMetazoa" id="GBRI004482-RA">
    <property type="protein sequence ID" value="GBRI004482-PA"/>
    <property type="gene ID" value="GBRI004482"/>
</dbReference>
<dbReference type="VEuPathDB" id="VectorBase:GBRI004482"/>
<keyword evidence="3" id="KW-1185">Reference proteome</keyword>
<proteinExistence type="predicted"/>
<name>A0A1A9W2Y7_9MUSC</name>
<dbReference type="Proteomes" id="UP000091820">
    <property type="component" value="Unassembled WGS sequence"/>
</dbReference>
<dbReference type="AlphaFoldDB" id="A0A1A9W2Y7"/>
<keyword evidence="1" id="KW-1133">Transmembrane helix</keyword>
<evidence type="ECO:0000256" key="1">
    <source>
        <dbReference type="SAM" id="Phobius"/>
    </source>
</evidence>
<sequence>MCILNQNSYSRQRWFQIDILVLFLFNCVASKTTLYASWLFLSEVPVDGELFELLTWSPQTIQQTLHHQQQSLTQREVTVSDEQSANSCLI</sequence>
<reference evidence="3" key="1">
    <citation type="submission" date="2014-03" db="EMBL/GenBank/DDBJ databases">
        <authorList>
            <person name="Aksoy S."/>
            <person name="Warren W."/>
            <person name="Wilson R.K."/>
        </authorList>
    </citation>
    <scope>NUCLEOTIDE SEQUENCE [LARGE SCALE GENOMIC DNA]</scope>
    <source>
        <strain evidence="3">IAEA</strain>
    </source>
</reference>
<protein>
    <submittedName>
        <fullName evidence="2">Uncharacterized protein</fullName>
    </submittedName>
</protein>
<evidence type="ECO:0000313" key="3">
    <source>
        <dbReference type="Proteomes" id="UP000091820"/>
    </source>
</evidence>
<evidence type="ECO:0000313" key="2">
    <source>
        <dbReference type="EnsemblMetazoa" id="GBRI004482-PA"/>
    </source>
</evidence>
<feature type="transmembrane region" description="Helical" evidence="1">
    <location>
        <begin position="20"/>
        <end position="41"/>
    </location>
</feature>